<evidence type="ECO:0000313" key="4">
    <source>
        <dbReference type="Proteomes" id="UP000070119"/>
    </source>
</evidence>
<dbReference type="Proteomes" id="UP000061665">
    <property type="component" value="Unassembled WGS sequence"/>
</dbReference>
<dbReference type="EMBL" id="LOZE01000045">
    <property type="protein sequence ID" value="KVM34197.1"/>
    <property type="molecule type" value="Genomic_DNA"/>
</dbReference>
<evidence type="ECO:0000313" key="2">
    <source>
        <dbReference type="EMBL" id="KWZ62017.1"/>
    </source>
</evidence>
<accession>A0A104ZE61</accession>
<sequence>MPSVDFKNRTCTIDDFIALVRAKADRAEGYDPTCLYDVYGEDTDGDDFRVAQTIYVGDTVQVDDDDRAIYPEPVSALGYVFLYSGEHFQDVVDLAYRQKPDASIEDIVRCLNHFGRYDDFLDLDAGPSPE</sequence>
<organism evidence="2 4">
    <name type="scientific">Burkholderia ubonensis</name>
    <dbReference type="NCBI Taxonomy" id="101571"/>
    <lineage>
        <taxon>Bacteria</taxon>
        <taxon>Pseudomonadati</taxon>
        <taxon>Pseudomonadota</taxon>
        <taxon>Betaproteobacteria</taxon>
        <taxon>Burkholderiales</taxon>
        <taxon>Burkholderiaceae</taxon>
        <taxon>Burkholderia</taxon>
        <taxon>Burkholderia cepacia complex</taxon>
    </lineage>
</organism>
<evidence type="ECO:0000313" key="3">
    <source>
        <dbReference type="Proteomes" id="UP000061665"/>
    </source>
</evidence>
<dbReference type="EMBL" id="LNJU01000001">
    <property type="protein sequence ID" value="KWZ62017.1"/>
    <property type="molecule type" value="Genomic_DNA"/>
</dbReference>
<evidence type="ECO:0000313" key="1">
    <source>
        <dbReference type="EMBL" id="KVM34197.1"/>
    </source>
</evidence>
<reference evidence="2 4" key="2">
    <citation type="submission" date="2015-11" db="EMBL/GenBank/DDBJ databases">
        <authorList>
            <person name="Sahl J."/>
            <person name="Wagner D."/>
            <person name="Keim P."/>
        </authorList>
    </citation>
    <scope>NUCLEOTIDE SEQUENCE [LARGE SCALE GENOMIC DNA]</scope>
    <source>
        <strain evidence="2 4">MSMB1157</strain>
    </source>
</reference>
<protein>
    <submittedName>
        <fullName evidence="2">Uncharacterized protein</fullName>
    </submittedName>
</protein>
<proteinExistence type="predicted"/>
<gene>
    <name evidence="1" type="ORF">WJ53_03205</name>
    <name evidence="2" type="ORF">WK57_02215</name>
</gene>
<dbReference type="AlphaFoldDB" id="A0A104ZE61"/>
<dbReference type="Proteomes" id="UP000070119">
    <property type="component" value="Chromosome 1"/>
</dbReference>
<reference evidence="1 3" key="1">
    <citation type="submission" date="2015-11" db="EMBL/GenBank/DDBJ databases">
        <title>Expanding the genomic diversity of Burkholderia species for the development of highly accurate diagnostics.</title>
        <authorList>
            <person name="Sahl J."/>
            <person name="Keim P."/>
            <person name="Wagner D."/>
        </authorList>
    </citation>
    <scope>NUCLEOTIDE SEQUENCE [LARGE SCALE GENOMIC DNA]</scope>
    <source>
        <strain evidence="1 3">MSMB2058</strain>
    </source>
</reference>
<name>A0A104ZE61_9BURK</name>
<comment type="caution">
    <text evidence="2">The sequence shown here is derived from an EMBL/GenBank/DDBJ whole genome shotgun (WGS) entry which is preliminary data.</text>
</comment>